<feature type="domain" description="Carrier" evidence="1">
    <location>
        <begin position="3"/>
        <end position="81"/>
    </location>
</feature>
<dbReference type="InterPro" id="IPR036736">
    <property type="entry name" value="ACP-like_sf"/>
</dbReference>
<keyword evidence="3" id="KW-1185">Reference proteome</keyword>
<dbReference type="EMBL" id="CP108085">
    <property type="protein sequence ID" value="WUP73543.1"/>
    <property type="molecule type" value="Genomic_DNA"/>
</dbReference>
<reference evidence="2" key="1">
    <citation type="submission" date="2022-10" db="EMBL/GenBank/DDBJ databases">
        <title>The complete genomes of actinobacterial strains from the NBC collection.</title>
        <authorList>
            <person name="Joergensen T.S."/>
            <person name="Alvarez Arevalo M."/>
            <person name="Sterndorff E.B."/>
            <person name="Faurdal D."/>
            <person name="Vuksanovic O."/>
            <person name="Mourched A.-S."/>
            <person name="Charusanti P."/>
            <person name="Shaw S."/>
            <person name="Blin K."/>
            <person name="Weber T."/>
        </authorList>
    </citation>
    <scope>NUCLEOTIDE SEQUENCE</scope>
    <source>
        <strain evidence="2">NBC_00254</strain>
    </source>
</reference>
<dbReference type="PROSITE" id="PS50075">
    <property type="entry name" value="CARRIER"/>
    <property type="match status" value="1"/>
</dbReference>
<evidence type="ECO:0000313" key="2">
    <source>
        <dbReference type="EMBL" id="WUP73543.1"/>
    </source>
</evidence>
<dbReference type="RefSeq" id="WP_142651675.1">
    <property type="nucleotide sequence ID" value="NZ_CP108085.1"/>
</dbReference>
<dbReference type="Gene3D" id="1.10.1200.10">
    <property type="entry name" value="ACP-like"/>
    <property type="match status" value="1"/>
</dbReference>
<accession>A0ABZ1SKM3</accession>
<sequence length="85" mass="9078">MTSLVDEIRGYIVAEFLDGEDTAELTSDFDLINSGVVDSLGVVRIVSHISRTYSIPTDDIPLTPDGFRSIGAISAFVENATKTAA</sequence>
<gene>
    <name evidence="2" type="ORF">OG913_29705</name>
</gene>
<organism evidence="2 3">
    <name type="scientific">Microbispora hainanensis</name>
    <dbReference type="NCBI Taxonomy" id="568844"/>
    <lineage>
        <taxon>Bacteria</taxon>
        <taxon>Bacillati</taxon>
        <taxon>Actinomycetota</taxon>
        <taxon>Actinomycetes</taxon>
        <taxon>Streptosporangiales</taxon>
        <taxon>Streptosporangiaceae</taxon>
        <taxon>Microbispora</taxon>
    </lineage>
</organism>
<name>A0ABZ1SKM3_9ACTN</name>
<protein>
    <submittedName>
        <fullName evidence="2">Phosphopantetheine-binding protein</fullName>
    </submittedName>
</protein>
<proteinExistence type="predicted"/>
<dbReference type="Proteomes" id="UP001432011">
    <property type="component" value="Chromosome"/>
</dbReference>
<evidence type="ECO:0000259" key="1">
    <source>
        <dbReference type="PROSITE" id="PS50075"/>
    </source>
</evidence>
<evidence type="ECO:0000313" key="3">
    <source>
        <dbReference type="Proteomes" id="UP001432011"/>
    </source>
</evidence>
<dbReference type="SUPFAM" id="SSF47336">
    <property type="entry name" value="ACP-like"/>
    <property type="match status" value="1"/>
</dbReference>
<dbReference type="InterPro" id="IPR009081">
    <property type="entry name" value="PP-bd_ACP"/>
</dbReference>